<reference evidence="1 2" key="1">
    <citation type="submission" date="2014-08" db="EMBL/GenBank/DDBJ databases">
        <title>Complete genome sequence of Corynebacterium phocae M408/89/1(T)(=DSM 44612(T)), isolated from the common seal (Phoca vitulina).</title>
        <authorList>
            <person name="Ruckert C."/>
            <person name="Albersmeier A."/>
            <person name="Winkler A."/>
            <person name="Kalinowski J."/>
        </authorList>
    </citation>
    <scope>NUCLEOTIDE SEQUENCE [LARGE SCALE GENOMIC DNA]</scope>
    <source>
        <strain evidence="1 2">M408/89/1</strain>
    </source>
</reference>
<keyword evidence="2" id="KW-1185">Reference proteome</keyword>
<organism evidence="1 2">
    <name type="scientific">Corynebacterium phocae</name>
    <dbReference type="NCBI Taxonomy" id="161895"/>
    <lineage>
        <taxon>Bacteria</taxon>
        <taxon>Bacillati</taxon>
        <taxon>Actinomycetota</taxon>
        <taxon>Actinomycetes</taxon>
        <taxon>Mycobacteriales</taxon>
        <taxon>Corynebacteriaceae</taxon>
        <taxon>Corynebacterium</taxon>
    </lineage>
</organism>
<evidence type="ECO:0000313" key="2">
    <source>
        <dbReference type="Proteomes" id="UP000185491"/>
    </source>
</evidence>
<gene>
    <name evidence="1" type="ORF">CPHO_07020</name>
</gene>
<dbReference type="InterPro" id="IPR036440">
    <property type="entry name" value="Peptidase_C15-like_sf"/>
</dbReference>
<dbReference type="Gene3D" id="3.40.630.20">
    <property type="entry name" value="Peptidase C15, pyroglutamyl peptidase I-like"/>
    <property type="match status" value="1"/>
</dbReference>
<dbReference type="KEGG" id="cpho:CPHO_07020"/>
<dbReference type="Proteomes" id="UP000185491">
    <property type="component" value="Chromosome"/>
</dbReference>
<sequence>MRVEQFGWNYAGGQAGMDGRRKSGLLNSAADSHVCCESDLDVLGVSAYVNENSEIVADVSTDPGDYLCNALVHAMYTDEQLKKIPAVFCHIPWHNKGGGDHSPAQLARGMAAVVEYVATNLLLLERDPAFYGELEAPIADVSVTKANPPKDWFDGIRGGIALTHGGIMGLPDVSEFSNAGTNGRLGETTKKRRTALYQSVSPLDGVLDCYATIEGEDTPRKKVQLSLSKWEHYYPDAILISFHEFKWDLTKAYILTFEGKDLAGQPFEHKLKLDFSVPGDNAEYTRVEL</sequence>
<dbReference type="EMBL" id="CP009249">
    <property type="protein sequence ID" value="APT92685.1"/>
    <property type="molecule type" value="Genomic_DNA"/>
</dbReference>
<evidence type="ECO:0000313" key="1">
    <source>
        <dbReference type="EMBL" id="APT92685.1"/>
    </source>
</evidence>
<name>A0A1L7D3K5_9CORY</name>
<protein>
    <submittedName>
        <fullName evidence="1">Uncharacterized protein</fullName>
    </submittedName>
</protein>
<dbReference type="AlphaFoldDB" id="A0A1L7D3K5"/>
<accession>A0A1L7D3K5</accession>
<dbReference type="SUPFAM" id="SSF53182">
    <property type="entry name" value="Pyrrolidone carboxyl peptidase (pyroglutamate aminopeptidase)"/>
    <property type="match status" value="1"/>
</dbReference>
<proteinExistence type="predicted"/>